<gene>
    <name evidence="11" type="primary">mgte5</name>
    <name evidence="11" type="ORF">PNK_1240</name>
</gene>
<dbReference type="Gene3D" id="1.10.357.20">
    <property type="entry name" value="SLC41 divalent cation transporters, integral membrane domain"/>
    <property type="match status" value="1"/>
</dbReference>
<dbReference type="NCBIfam" id="TIGR00400">
    <property type="entry name" value="mgtE"/>
    <property type="match status" value="1"/>
</dbReference>
<accession>A0A0U5JA11</accession>
<name>A0A0U5JA11_9BACT</name>
<dbReference type="SUPFAM" id="SSF54631">
    <property type="entry name" value="CBS-domain pair"/>
    <property type="match status" value="1"/>
</dbReference>
<evidence type="ECO:0000259" key="10">
    <source>
        <dbReference type="PROSITE" id="PS51371"/>
    </source>
</evidence>
<dbReference type="RefSeq" id="WP_059060973.1">
    <property type="nucleotide sequence ID" value="NZ_LN879502.1"/>
</dbReference>
<comment type="function">
    <text evidence="9">Acts as a magnesium transporter.</text>
</comment>
<comment type="subcellular location">
    <subcellularLocation>
        <location evidence="9">Cell membrane</location>
        <topology evidence="9">Multi-pass membrane protein</topology>
    </subcellularLocation>
    <subcellularLocation>
        <location evidence="1">Membrane</location>
        <topology evidence="1">Multi-pass membrane protein</topology>
    </subcellularLocation>
</comment>
<keyword evidence="4 9" id="KW-0812">Transmembrane</keyword>
<dbReference type="AlphaFoldDB" id="A0A0U5JA11"/>
<dbReference type="PATRIC" id="fig|389348.3.peg.1375"/>
<dbReference type="InterPro" id="IPR006667">
    <property type="entry name" value="SLC41_membr_dom"/>
</dbReference>
<dbReference type="InterPro" id="IPR000644">
    <property type="entry name" value="CBS_dom"/>
</dbReference>
<dbReference type="InterPro" id="IPR006669">
    <property type="entry name" value="MgtE_transporter"/>
</dbReference>
<dbReference type="SMART" id="SM00116">
    <property type="entry name" value="CBS"/>
    <property type="match status" value="2"/>
</dbReference>
<comment type="similarity">
    <text evidence="2 9">Belongs to the SLC41A transporter family.</text>
</comment>
<dbReference type="InterPro" id="IPR038076">
    <property type="entry name" value="MgtE_N_sf"/>
</dbReference>
<dbReference type="PANTHER" id="PTHR43773:SF1">
    <property type="entry name" value="MAGNESIUM TRANSPORTER MGTE"/>
    <property type="match status" value="1"/>
</dbReference>
<reference evidence="12" key="1">
    <citation type="submission" date="2015-09" db="EMBL/GenBank/DDBJ databases">
        <authorList>
            <person name="Bertelli C."/>
        </authorList>
    </citation>
    <scope>NUCLEOTIDE SEQUENCE [LARGE SCALE GENOMIC DNA]</scope>
    <source>
        <strain evidence="12">KNic</strain>
    </source>
</reference>
<dbReference type="Gene3D" id="3.10.580.10">
    <property type="entry name" value="CBS-domain"/>
    <property type="match status" value="1"/>
</dbReference>
<keyword evidence="9" id="KW-0479">Metal-binding</keyword>
<dbReference type="PROSITE" id="PS51371">
    <property type="entry name" value="CBS"/>
    <property type="match status" value="1"/>
</dbReference>
<dbReference type="Pfam" id="PF03448">
    <property type="entry name" value="MgtE_N"/>
    <property type="match status" value="1"/>
</dbReference>
<dbReference type="Gene3D" id="1.25.60.10">
    <property type="entry name" value="MgtE N-terminal domain-like"/>
    <property type="match status" value="1"/>
</dbReference>
<evidence type="ECO:0000256" key="6">
    <source>
        <dbReference type="ARBA" id="ARBA00022989"/>
    </source>
</evidence>
<feature type="transmembrane region" description="Helical" evidence="9">
    <location>
        <begin position="311"/>
        <end position="332"/>
    </location>
</feature>
<dbReference type="SUPFAM" id="SSF161093">
    <property type="entry name" value="MgtE membrane domain-like"/>
    <property type="match status" value="1"/>
</dbReference>
<protein>
    <recommendedName>
        <fullName evidence="9">Magnesium transporter MgtE</fullName>
    </recommendedName>
</protein>
<sequence>MWNSIDELIRMRDNKKLSEVLRTFSGFEVADLLANKSEERQLQIFMALPVDLAFEAFDFLSPKTQRYLLQSLPSSQAAYLLKSLSPDDRTAFLEDLPRETIDAFVKLLPANERLLTLKLLGYPEESIGRLMTTDYIAVMRNWTVEKVLDHIKAYGHDSETIDYIYVVDEAGKLIDDIKLKEFLFVPRSFHVRDISKGKFIALSVTEDEETAINAFRVHNRSALPVIDEDGILLGIVTIDDILRLSDEEATEDIQKIGGMEALDEPYMQVSFPELIKKRAGWLVILFLGEMMTATALGYFEGEIAKAVVLALFLPLVISSGGNAGSQAATLIVRALALEEVKLRDWWKIVKREFAAGLVLGLILGLIGFLRVVLWSQFSNIYGEHWFLLGLTIYFSLMGVVLWGTLAGSILPLILRYFRIDPATSSAPFIATMVDVVGLIIYFCVAILILSGTLL</sequence>
<evidence type="ECO:0000313" key="12">
    <source>
        <dbReference type="Proteomes" id="UP000069902"/>
    </source>
</evidence>
<evidence type="ECO:0000256" key="7">
    <source>
        <dbReference type="ARBA" id="ARBA00023136"/>
    </source>
</evidence>
<feature type="transmembrane region" description="Helical" evidence="9">
    <location>
        <begin position="353"/>
        <end position="373"/>
    </location>
</feature>
<dbReference type="SMART" id="SM00924">
    <property type="entry name" value="MgtE_N"/>
    <property type="match status" value="1"/>
</dbReference>
<evidence type="ECO:0000256" key="8">
    <source>
        <dbReference type="PROSITE-ProRule" id="PRU00703"/>
    </source>
</evidence>
<feature type="domain" description="CBS" evidence="10">
    <location>
        <begin position="194"/>
        <end position="251"/>
    </location>
</feature>
<dbReference type="GO" id="GO:0046872">
    <property type="term" value="F:metal ion binding"/>
    <property type="evidence" value="ECO:0007669"/>
    <property type="project" value="UniProtKB-KW"/>
</dbReference>
<keyword evidence="5 9" id="KW-0460">Magnesium</keyword>
<evidence type="ECO:0000256" key="4">
    <source>
        <dbReference type="ARBA" id="ARBA00022692"/>
    </source>
</evidence>
<keyword evidence="9" id="KW-1003">Cell membrane</keyword>
<evidence type="ECO:0000256" key="9">
    <source>
        <dbReference type="RuleBase" id="RU362011"/>
    </source>
</evidence>
<proteinExistence type="inferred from homology"/>
<comment type="subunit">
    <text evidence="9">Homodimer.</text>
</comment>
<keyword evidence="3 9" id="KW-0813">Transport</keyword>
<dbReference type="PANTHER" id="PTHR43773">
    <property type="entry name" value="MAGNESIUM TRANSPORTER MGTE"/>
    <property type="match status" value="1"/>
</dbReference>
<evidence type="ECO:0000256" key="5">
    <source>
        <dbReference type="ARBA" id="ARBA00022842"/>
    </source>
</evidence>
<dbReference type="KEGG" id="pnl:PNK_1240"/>
<dbReference type="Pfam" id="PF00571">
    <property type="entry name" value="CBS"/>
    <property type="match status" value="2"/>
</dbReference>
<keyword evidence="6 9" id="KW-1133">Transmembrane helix</keyword>
<dbReference type="InterPro" id="IPR036739">
    <property type="entry name" value="SLC41_membr_dom_sf"/>
</dbReference>
<keyword evidence="7 9" id="KW-0472">Membrane</keyword>
<feature type="transmembrane region" description="Helical" evidence="9">
    <location>
        <begin position="385"/>
        <end position="414"/>
    </location>
</feature>
<keyword evidence="12" id="KW-1185">Reference proteome</keyword>
<dbReference type="InterPro" id="IPR046342">
    <property type="entry name" value="CBS_dom_sf"/>
</dbReference>
<keyword evidence="8" id="KW-0129">CBS domain</keyword>
<dbReference type="InParanoid" id="A0A0U5JA11"/>
<feature type="transmembrane region" description="Helical" evidence="9">
    <location>
        <begin position="279"/>
        <end position="299"/>
    </location>
</feature>
<evidence type="ECO:0000313" key="11">
    <source>
        <dbReference type="EMBL" id="CUI16857.1"/>
    </source>
</evidence>
<feature type="transmembrane region" description="Helical" evidence="9">
    <location>
        <begin position="426"/>
        <end position="449"/>
    </location>
</feature>
<evidence type="ECO:0000256" key="1">
    <source>
        <dbReference type="ARBA" id="ARBA00004141"/>
    </source>
</evidence>
<organism evidence="11 12">
    <name type="scientific">Candidatus Protochlamydia naegleriophila</name>
    <dbReference type="NCBI Taxonomy" id="389348"/>
    <lineage>
        <taxon>Bacteria</taxon>
        <taxon>Pseudomonadati</taxon>
        <taxon>Chlamydiota</taxon>
        <taxon>Chlamydiia</taxon>
        <taxon>Parachlamydiales</taxon>
        <taxon>Parachlamydiaceae</taxon>
        <taxon>Candidatus Protochlamydia</taxon>
    </lineage>
</organism>
<dbReference type="Pfam" id="PF01769">
    <property type="entry name" value="MgtE"/>
    <property type="match status" value="1"/>
</dbReference>
<evidence type="ECO:0000256" key="2">
    <source>
        <dbReference type="ARBA" id="ARBA00009749"/>
    </source>
</evidence>
<evidence type="ECO:0000256" key="3">
    <source>
        <dbReference type="ARBA" id="ARBA00022448"/>
    </source>
</evidence>
<dbReference type="SUPFAM" id="SSF158791">
    <property type="entry name" value="MgtE N-terminal domain-like"/>
    <property type="match status" value="1"/>
</dbReference>
<dbReference type="Proteomes" id="UP000069902">
    <property type="component" value="Chromosome cPNK"/>
</dbReference>
<dbReference type="GO" id="GO:0015095">
    <property type="term" value="F:magnesium ion transmembrane transporter activity"/>
    <property type="evidence" value="ECO:0007669"/>
    <property type="project" value="UniProtKB-UniRule"/>
</dbReference>
<dbReference type="CDD" id="cd04606">
    <property type="entry name" value="CBS_pair_Mg_transporter"/>
    <property type="match status" value="1"/>
</dbReference>
<dbReference type="EMBL" id="LN879502">
    <property type="protein sequence ID" value="CUI16857.1"/>
    <property type="molecule type" value="Genomic_DNA"/>
</dbReference>
<dbReference type="GO" id="GO:0005886">
    <property type="term" value="C:plasma membrane"/>
    <property type="evidence" value="ECO:0007669"/>
    <property type="project" value="UniProtKB-SubCell"/>
</dbReference>
<dbReference type="InterPro" id="IPR006668">
    <property type="entry name" value="Mg_transptr_MgtE_intracell_dom"/>
</dbReference>